<evidence type="ECO:0008006" key="4">
    <source>
        <dbReference type="Google" id="ProtNLM"/>
    </source>
</evidence>
<organism evidence="2 3">
    <name type="scientific">Dorcoceras hygrometricum</name>
    <dbReference type="NCBI Taxonomy" id="472368"/>
    <lineage>
        <taxon>Eukaryota</taxon>
        <taxon>Viridiplantae</taxon>
        <taxon>Streptophyta</taxon>
        <taxon>Embryophyta</taxon>
        <taxon>Tracheophyta</taxon>
        <taxon>Spermatophyta</taxon>
        <taxon>Magnoliopsida</taxon>
        <taxon>eudicotyledons</taxon>
        <taxon>Gunneridae</taxon>
        <taxon>Pentapetalae</taxon>
        <taxon>asterids</taxon>
        <taxon>lamiids</taxon>
        <taxon>Lamiales</taxon>
        <taxon>Gesneriaceae</taxon>
        <taxon>Didymocarpoideae</taxon>
        <taxon>Trichosporeae</taxon>
        <taxon>Loxocarpinae</taxon>
        <taxon>Dorcoceras</taxon>
    </lineage>
</organism>
<evidence type="ECO:0000313" key="2">
    <source>
        <dbReference type="EMBL" id="KZV52390.1"/>
    </source>
</evidence>
<dbReference type="AlphaFoldDB" id="A0A2Z7CZW7"/>
<keyword evidence="3" id="KW-1185">Reference proteome</keyword>
<reference evidence="2 3" key="1">
    <citation type="journal article" date="2015" name="Proc. Natl. Acad. Sci. U.S.A.">
        <title>The resurrection genome of Boea hygrometrica: A blueprint for survival of dehydration.</title>
        <authorList>
            <person name="Xiao L."/>
            <person name="Yang G."/>
            <person name="Zhang L."/>
            <person name="Yang X."/>
            <person name="Zhao S."/>
            <person name="Ji Z."/>
            <person name="Zhou Q."/>
            <person name="Hu M."/>
            <person name="Wang Y."/>
            <person name="Chen M."/>
            <person name="Xu Y."/>
            <person name="Jin H."/>
            <person name="Xiao X."/>
            <person name="Hu G."/>
            <person name="Bao F."/>
            <person name="Hu Y."/>
            <person name="Wan P."/>
            <person name="Li L."/>
            <person name="Deng X."/>
            <person name="Kuang T."/>
            <person name="Xiang C."/>
            <person name="Zhu J.K."/>
            <person name="Oliver M.J."/>
            <person name="He Y."/>
        </authorList>
    </citation>
    <scope>NUCLEOTIDE SEQUENCE [LARGE SCALE GENOMIC DNA]</scope>
    <source>
        <strain evidence="3">cv. XS01</strain>
    </source>
</reference>
<name>A0A2Z7CZW7_9LAMI</name>
<gene>
    <name evidence="2" type="ORF">F511_32589</name>
</gene>
<sequence length="961" mass="107739">MKYEFLLLNEILEKSVTVKEGSFDAVTHERLLLMTAIHFGVKVNLSKLLFDILKEMTDQSSKRAKGYVAQICVLLKGDPNLTLGEAKTFPPIKILTVKTVGTYVSKNKNIADDETNEPVVATTVVVKKKEVSKRRPGPTADEPIAKKKRITVGRAAPADKNLTIVTVAQDVEPISTIPAVTPRAQRRRAPKRKLVMQESSDDEIVDNIIHQVIADTAKLDTGEPDSEETMVVKTVGTEPVETESRIYVSAITTDDPTLSSKVLSNEEKMEMETETEIEKAKDKVIEPAADQGLSIEKIDSTDTEPLSKVLVLTEKSMSGEESMSIDDILKKIPEEMMLPSTMAAEPTKIKFGLGIGIPGVNEWDWYKASLPQIAILDKGKPPLVEKDERKGHLAREMFSLICADIDFLVQLRERVVEDVASFFHSFSLRSLAVLDSVKDIFAKEEHMLAWDETDSLETAVKRRMYIVAKYRELLLQKFLEARHKNFESGTPSTAIDLQIQDLVSNAHRFSMEEMRKQMRVHKVEWTRRYSSKLFEGAKVDRGAVIARSNTNTRSTCWIRRVLKTDGSWKVIEDSDRWIPMYRKSISYLVVVGPVVDGSGIPRRTVNNVQYFIRIVDSISKPSIDTVAEEPTVNPDADSTSSSDSQMHFIADDIPLGEETAAISIPIDFTGAFAQLQASVDQISLEQVQSKFHLEKLKADLSKRISHLETALITTSENQDRATLVQIKFLQKEMQDHKAALSTDLDVFRKEVEDQLAALSNDLMEFRVQAQENYNTLTTQLSELVDYINRRGSRTPQNPLPMINTLSSVSVRESRIQYLCDPQWFRDTASRGPTTIVAPESQFRTCPTDHDSIGYPRMSASGEFSTTMHRLLHASGSHPIPPPNDPKTNQYNQDLGLIHSPNGNHLESPNEGSSIDHQVTIYLHAQNITMFPTNEIWYFASQILVSISGGLILILTAQSTRN</sequence>
<keyword evidence="1" id="KW-1133">Transmembrane helix</keyword>
<feature type="transmembrane region" description="Helical" evidence="1">
    <location>
        <begin position="935"/>
        <end position="956"/>
    </location>
</feature>
<proteinExistence type="predicted"/>
<dbReference type="EMBL" id="KQ991085">
    <property type="protein sequence ID" value="KZV52390.1"/>
    <property type="molecule type" value="Genomic_DNA"/>
</dbReference>
<evidence type="ECO:0000256" key="1">
    <source>
        <dbReference type="SAM" id="Phobius"/>
    </source>
</evidence>
<accession>A0A2Z7CZW7</accession>
<protein>
    <recommendedName>
        <fullName evidence="4">Splicing factor 3B subunit 1-like</fullName>
    </recommendedName>
</protein>
<keyword evidence="1" id="KW-0472">Membrane</keyword>
<keyword evidence="1" id="KW-0812">Transmembrane</keyword>
<dbReference type="Proteomes" id="UP000250235">
    <property type="component" value="Unassembled WGS sequence"/>
</dbReference>
<evidence type="ECO:0000313" key="3">
    <source>
        <dbReference type="Proteomes" id="UP000250235"/>
    </source>
</evidence>